<sequence>MGECSSVHNDGAVKRIEKYYSSSHKILFVGEGDFSFAVCLAKAFGTAENMIATSFDYKDVLMTDYSNAKSNLKELEERRCTVLHGVDAHTMNRHRLLRLKLFDRVVFNFPHAGFTWKEHNDYQIELHQELVRGFMRSATKMLTENGEIHITHKTTYPFNRWEIVELGKENGLFLLEEMEFDRWCYPGYINRRGSGTRINDTFPVGQCSTFKFTK</sequence>
<dbReference type="GO" id="GO:0005737">
    <property type="term" value="C:cytoplasm"/>
    <property type="evidence" value="ECO:0007669"/>
    <property type="project" value="TreeGrafter"/>
</dbReference>
<proteinExistence type="predicted"/>
<reference evidence="2 3" key="1">
    <citation type="submission" date="2019-06" db="EMBL/GenBank/DDBJ databases">
        <title>A chromosomal-level reference genome of Carpinus fangiana (Coryloideae, Betulaceae).</title>
        <authorList>
            <person name="Yang X."/>
            <person name="Wang Z."/>
            <person name="Zhang L."/>
            <person name="Hao G."/>
            <person name="Liu J."/>
            <person name="Yang Y."/>
        </authorList>
    </citation>
    <scope>NUCLEOTIDE SEQUENCE [LARGE SCALE GENOMIC DNA]</scope>
    <source>
        <strain evidence="2">Cfa_2016G</strain>
        <tissue evidence="2">Leaf</tissue>
    </source>
</reference>
<keyword evidence="3" id="KW-1185">Reference proteome</keyword>
<dbReference type="SUPFAM" id="SSF53335">
    <property type="entry name" value="S-adenosyl-L-methionine-dependent methyltransferases"/>
    <property type="match status" value="1"/>
</dbReference>
<evidence type="ECO:0000259" key="1">
    <source>
        <dbReference type="Pfam" id="PF10354"/>
    </source>
</evidence>
<dbReference type="OrthoDB" id="273345at2759"/>
<dbReference type="PANTHER" id="PTHR11538:SF89">
    <property type="entry name" value="PROTEIN, PUTATIVE (DUF2431)-RELATED"/>
    <property type="match status" value="1"/>
</dbReference>
<accession>A0A5N6L442</accession>
<dbReference type="Pfam" id="PF10354">
    <property type="entry name" value="BMT5-like"/>
    <property type="match status" value="1"/>
</dbReference>
<dbReference type="GO" id="GO:0070475">
    <property type="term" value="P:rRNA base methylation"/>
    <property type="evidence" value="ECO:0007669"/>
    <property type="project" value="InterPro"/>
</dbReference>
<protein>
    <recommendedName>
        <fullName evidence="1">25S rRNA (uridine-N(3))-methyltransferase BMT5-like domain-containing protein</fullName>
    </recommendedName>
</protein>
<dbReference type="Proteomes" id="UP000327013">
    <property type="component" value="Unassembled WGS sequence"/>
</dbReference>
<dbReference type="InterPro" id="IPR029063">
    <property type="entry name" value="SAM-dependent_MTases_sf"/>
</dbReference>
<dbReference type="EMBL" id="VIBQ01000095">
    <property type="protein sequence ID" value="KAB8731807.1"/>
    <property type="molecule type" value="Genomic_DNA"/>
</dbReference>
<evidence type="ECO:0000313" key="3">
    <source>
        <dbReference type="Proteomes" id="UP000327013"/>
    </source>
</evidence>
<name>A0A5N6L442_9ROSI</name>
<dbReference type="GO" id="GO:0070042">
    <property type="term" value="F:rRNA (uridine-N3-)-methyltransferase activity"/>
    <property type="evidence" value="ECO:0007669"/>
    <property type="project" value="InterPro"/>
</dbReference>
<dbReference type="FunFam" id="3.40.50.150:FF:000440">
    <property type="entry name" value="Os09g0479300 protein"/>
    <property type="match status" value="1"/>
</dbReference>
<comment type="caution">
    <text evidence="2">The sequence shown here is derived from an EMBL/GenBank/DDBJ whole genome shotgun (WGS) entry which is preliminary data.</text>
</comment>
<dbReference type="AlphaFoldDB" id="A0A5N6L442"/>
<feature type="domain" description="25S rRNA (uridine-N(3))-methyltransferase BMT5-like" evidence="1">
    <location>
        <begin position="27"/>
        <end position="192"/>
    </location>
</feature>
<evidence type="ECO:0000313" key="2">
    <source>
        <dbReference type="EMBL" id="KAB8731807.1"/>
    </source>
</evidence>
<gene>
    <name evidence="2" type="ORF">FH972_026445</name>
</gene>
<dbReference type="PANTHER" id="PTHR11538">
    <property type="entry name" value="PHENYLALANYL-TRNA SYNTHETASE"/>
    <property type="match status" value="1"/>
</dbReference>
<dbReference type="InterPro" id="IPR019446">
    <property type="entry name" value="BMT5-like"/>
</dbReference>
<organism evidence="2 3">
    <name type="scientific">Carpinus fangiana</name>
    <dbReference type="NCBI Taxonomy" id="176857"/>
    <lineage>
        <taxon>Eukaryota</taxon>
        <taxon>Viridiplantae</taxon>
        <taxon>Streptophyta</taxon>
        <taxon>Embryophyta</taxon>
        <taxon>Tracheophyta</taxon>
        <taxon>Spermatophyta</taxon>
        <taxon>Magnoliopsida</taxon>
        <taxon>eudicotyledons</taxon>
        <taxon>Gunneridae</taxon>
        <taxon>Pentapetalae</taxon>
        <taxon>rosids</taxon>
        <taxon>fabids</taxon>
        <taxon>Fagales</taxon>
        <taxon>Betulaceae</taxon>
        <taxon>Carpinus</taxon>
    </lineage>
</organism>